<sequence>MAVDLMEYKQIFELFFGELVKLLENLGIIDIDILENKREEIGEEENLEEEKIGEKLQEIVSKLNIERELTEK</sequence>
<evidence type="ECO:0000313" key="2">
    <source>
        <dbReference type="WBParaSite" id="scaffold4005_cov197.g7454"/>
    </source>
</evidence>
<dbReference type="WBParaSite" id="scaffold4005_cov197.g7454">
    <property type="protein sequence ID" value="scaffold4005_cov197.g7454"/>
    <property type="gene ID" value="scaffold4005_cov197.g7454"/>
</dbReference>
<keyword evidence="1" id="KW-1185">Reference proteome</keyword>
<reference evidence="2" key="1">
    <citation type="submission" date="2022-11" db="UniProtKB">
        <authorList>
            <consortium name="WormBaseParasite"/>
        </authorList>
    </citation>
    <scope>IDENTIFICATION</scope>
</reference>
<name>A0A915MLD2_MELJA</name>
<proteinExistence type="predicted"/>
<dbReference type="Proteomes" id="UP000887561">
    <property type="component" value="Unplaced"/>
</dbReference>
<evidence type="ECO:0000313" key="1">
    <source>
        <dbReference type="Proteomes" id="UP000887561"/>
    </source>
</evidence>
<organism evidence="1 2">
    <name type="scientific">Meloidogyne javanica</name>
    <name type="common">Root-knot nematode worm</name>
    <dbReference type="NCBI Taxonomy" id="6303"/>
    <lineage>
        <taxon>Eukaryota</taxon>
        <taxon>Metazoa</taxon>
        <taxon>Ecdysozoa</taxon>
        <taxon>Nematoda</taxon>
        <taxon>Chromadorea</taxon>
        <taxon>Rhabditida</taxon>
        <taxon>Tylenchina</taxon>
        <taxon>Tylenchomorpha</taxon>
        <taxon>Tylenchoidea</taxon>
        <taxon>Meloidogynidae</taxon>
        <taxon>Meloidogyninae</taxon>
        <taxon>Meloidogyne</taxon>
        <taxon>Meloidogyne incognita group</taxon>
    </lineage>
</organism>
<accession>A0A915MLD2</accession>
<dbReference type="AlphaFoldDB" id="A0A915MLD2"/>
<protein>
    <submittedName>
        <fullName evidence="2">Uncharacterized protein</fullName>
    </submittedName>
</protein>